<dbReference type="EMBL" id="LLZZ01000175">
    <property type="protein sequence ID" value="KTA96038.1"/>
    <property type="molecule type" value="Genomic_DNA"/>
</dbReference>
<accession>A0A0W0C8B8</accession>
<comment type="caution">
    <text evidence="5">The sequence shown here is derived from an EMBL/GenBank/DDBJ whole genome shotgun (WGS) entry which is preliminary data.</text>
</comment>
<dbReference type="GO" id="GO:0016042">
    <property type="term" value="P:lipid catabolic process"/>
    <property type="evidence" value="ECO:0007669"/>
    <property type="project" value="UniProtKB-KW"/>
</dbReference>
<dbReference type="InterPro" id="IPR016445">
    <property type="entry name" value="Rog1_fam"/>
</dbReference>
<evidence type="ECO:0000313" key="5">
    <source>
        <dbReference type="EMBL" id="KTA96038.1"/>
    </source>
</evidence>
<evidence type="ECO:0000256" key="2">
    <source>
        <dbReference type="ARBA" id="ARBA00022963"/>
    </source>
</evidence>
<sequence>MIHVRGALAIGETSRFLIEVNSNIDGPVFVRLRNRTKATRRATYLLGPFVLYCDSRPVIPANQNEYVPQFKANIEPQGKFTFQLKPEDARDVGGKRCWIIDVVSEVLFNQITKVDYELLISLDINNFKKSKYQQDIYESIEGDVVAKQYSNHDIQEFIEVGAKIKKSQTKERNQHLVIVTHGMISNVSNDMMYIMEQLRAIDRDDLDEELILDGYTGNVCRTELGIKNLGIRLANYIVKERYNTNIKKISFIGHSLGGLVQTFAIAYIYILHGWFFDAVKPVNFISLATPFLGLYSHIGNYTKRLLSSGALGQTGEDLRYHSHNKLKNFSILYLLSGDPAHSILQKFERRTLYANAINDGIVPLASSALLYLDYSKILKDSKLLKKETDDIRSIVMTWKEFQDSEDFKVYKKVNPKSKIFRRVSLTNTVGNLVLPEPPKNITSDMNVLIHDQVYQYNDIPDSEYFPPDGIDEIMAMDRHQLQECMARRWHAGKSWRKVIVCLEGDAHNSINVRRRYSNSCGWAVISHMILNHFIKPQKCDVPEADIVSQPASRDEADMEPNKTYAWLLKEDKEKGGLIRRATNALNPIARRL</sequence>
<dbReference type="EMBL" id="LLZZ01000160">
    <property type="protein sequence ID" value="KTA97448.1"/>
    <property type="molecule type" value="Genomic_DNA"/>
</dbReference>
<dbReference type="VEuPathDB" id="FungiDB:CAGL0H10340g"/>
<proteinExistence type="inferred from homology"/>
<dbReference type="InterPro" id="IPR029058">
    <property type="entry name" value="AB_hydrolase_fold"/>
</dbReference>
<dbReference type="VEuPathDB" id="FungiDB:GVI51_H10241"/>
<organism evidence="5 7">
    <name type="scientific">Candida glabrata</name>
    <name type="common">Yeast</name>
    <name type="synonym">Torulopsis glabrata</name>
    <dbReference type="NCBI Taxonomy" id="5478"/>
    <lineage>
        <taxon>Eukaryota</taxon>
        <taxon>Fungi</taxon>
        <taxon>Dikarya</taxon>
        <taxon>Ascomycota</taxon>
        <taxon>Saccharomycotina</taxon>
        <taxon>Saccharomycetes</taxon>
        <taxon>Saccharomycetales</taxon>
        <taxon>Saccharomycetaceae</taxon>
        <taxon>Nakaseomyces</taxon>
    </lineage>
</organism>
<dbReference type="PIRSF" id="PIRSF005412">
    <property type="entry name" value="UCP005412_abhydr"/>
    <property type="match status" value="1"/>
</dbReference>
<reference evidence="5 7" key="1">
    <citation type="submission" date="2015-10" db="EMBL/GenBank/DDBJ databases">
        <title>Draft genomes sequences of Candida glabrata isolates 1A, 1B, 2A, 2B, 3A and 3B.</title>
        <authorList>
            <person name="Haavelsrud O.E."/>
            <person name="Gaustad P."/>
        </authorList>
    </citation>
    <scope>NUCLEOTIDE SEQUENCE [LARGE SCALE GENOMIC DNA]</scope>
    <source>
        <strain evidence="5">910700640</strain>
    </source>
</reference>
<evidence type="ECO:0000313" key="6">
    <source>
        <dbReference type="EMBL" id="KTA97448.1"/>
    </source>
</evidence>
<dbReference type="SUPFAM" id="SSF53474">
    <property type="entry name" value="alpha/beta-Hydrolases"/>
    <property type="match status" value="1"/>
</dbReference>
<dbReference type="VEuPathDB" id="FungiDB:GWK60_H10307"/>
<dbReference type="InterPro" id="IPR007751">
    <property type="entry name" value="DUF676_lipase-like"/>
</dbReference>
<keyword evidence="2" id="KW-0443">Lipid metabolism</keyword>
<dbReference type="Pfam" id="PF05057">
    <property type="entry name" value="DUF676"/>
    <property type="match status" value="1"/>
</dbReference>
<keyword evidence="2" id="KW-0442">Lipid degradation</keyword>
<gene>
    <name evidence="6" type="ORF">AO440_002338</name>
    <name evidence="5" type="ORF">AO440_005432</name>
</gene>
<dbReference type="Gene3D" id="3.40.50.1820">
    <property type="entry name" value="alpha/beta hydrolase"/>
    <property type="match status" value="1"/>
</dbReference>
<evidence type="ECO:0000256" key="3">
    <source>
        <dbReference type="SAM" id="Phobius"/>
    </source>
</evidence>
<dbReference type="VEuPathDB" id="FungiDB:B1J91_H10340g"/>
<dbReference type="PANTHER" id="PTHR12482:SF62">
    <property type="entry name" value="LIPASE ROG1-RELATED"/>
    <property type="match status" value="1"/>
</dbReference>
<protein>
    <submittedName>
        <fullName evidence="5">Putative lipase</fullName>
    </submittedName>
</protein>
<keyword evidence="3" id="KW-0812">Transmembrane</keyword>
<feature type="transmembrane region" description="Helical" evidence="3">
    <location>
        <begin position="249"/>
        <end position="270"/>
    </location>
</feature>
<feature type="domain" description="DUF676" evidence="4">
    <location>
        <begin position="171"/>
        <end position="366"/>
    </location>
</feature>
<name>A0A0W0C8B8_CANGB</name>
<dbReference type="AlphaFoldDB" id="A0A0W0C8B8"/>
<dbReference type="PANTHER" id="PTHR12482">
    <property type="entry name" value="LIPASE ROG1-RELATED-RELATED"/>
    <property type="match status" value="1"/>
</dbReference>
<dbReference type="InterPro" id="IPR044294">
    <property type="entry name" value="Lipase-like"/>
</dbReference>
<evidence type="ECO:0000259" key="4">
    <source>
        <dbReference type="Pfam" id="PF05057"/>
    </source>
</evidence>
<dbReference type="Proteomes" id="UP000054886">
    <property type="component" value="Unassembled WGS sequence"/>
</dbReference>
<comment type="similarity">
    <text evidence="1">Belongs to the putative lipase ROG1 family.</text>
</comment>
<evidence type="ECO:0000256" key="1">
    <source>
        <dbReference type="ARBA" id="ARBA00007920"/>
    </source>
</evidence>
<evidence type="ECO:0000313" key="7">
    <source>
        <dbReference type="Proteomes" id="UP000054886"/>
    </source>
</evidence>
<dbReference type="GO" id="GO:0047372">
    <property type="term" value="F:monoacylglycerol lipase activity"/>
    <property type="evidence" value="ECO:0007669"/>
    <property type="project" value="TreeGrafter"/>
</dbReference>
<keyword evidence="3" id="KW-0472">Membrane</keyword>
<keyword evidence="3" id="KW-1133">Transmembrane helix</keyword>